<evidence type="ECO:0000313" key="5">
    <source>
        <dbReference type="EMBL" id="KAJ7207218.1"/>
    </source>
</evidence>
<dbReference type="GO" id="GO:0006508">
    <property type="term" value="P:proteolysis"/>
    <property type="evidence" value="ECO:0007669"/>
    <property type="project" value="UniProtKB-KW"/>
</dbReference>
<keyword evidence="3" id="KW-0378">Hydrolase</keyword>
<evidence type="ECO:0000259" key="4">
    <source>
        <dbReference type="PROSITE" id="PS50600"/>
    </source>
</evidence>
<dbReference type="Proteomes" id="UP001219525">
    <property type="component" value="Unassembled WGS sequence"/>
</dbReference>
<dbReference type="GO" id="GO:0019783">
    <property type="term" value="F:ubiquitin-like protein peptidase activity"/>
    <property type="evidence" value="ECO:0007669"/>
    <property type="project" value="UniProtKB-ARBA"/>
</dbReference>
<gene>
    <name evidence="5" type="ORF">GGX14DRAFT_329920</name>
</gene>
<proteinExistence type="inferred from homology"/>
<reference evidence="5" key="1">
    <citation type="submission" date="2023-03" db="EMBL/GenBank/DDBJ databases">
        <title>Massive genome expansion in bonnet fungi (Mycena s.s.) driven by repeated elements and novel gene families across ecological guilds.</title>
        <authorList>
            <consortium name="Lawrence Berkeley National Laboratory"/>
            <person name="Harder C.B."/>
            <person name="Miyauchi S."/>
            <person name="Viragh M."/>
            <person name="Kuo A."/>
            <person name="Thoen E."/>
            <person name="Andreopoulos B."/>
            <person name="Lu D."/>
            <person name="Skrede I."/>
            <person name="Drula E."/>
            <person name="Henrissat B."/>
            <person name="Morin E."/>
            <person name="Kohler A."/>
            <person name="Barry K."/>
            <person name="LaButti K."/>
            <person name="Morin E."/>
            <person name="Salamov A."/>
            <person name="Lipzen A."/>
            <person name="Mereny Z."/>
            <person name="Hegedus B."/>
            <person name="Baldrian P."/>
            <person name="Stursova M."/>
            <person name="Weitz H."/>
            <person name="Taylor A."/>
            <person name="Grigoriev I.V."/>
            <person name="Nagy L.G."/>
            <person name="Martin F."/>
            <person name="Kauserud H."/>
        </authorList>
    </citation>
    <scope>NUCLEOTIDE SEQUENCE</scope>
    <source>
        <strain evidence="5">9144</strain>
    </source>
</reference>
<feature type="non-terminal residue" evidence="5">
    <location>
        <position position="248"/>
    </location>
</feature>
<sequence length="248" mass="28054">YWAEIIEIFATRDEWRAAVTALEKCAASSAAGTAREVLEKVLELPWNVKLQGFDERVPLSSLSRFCTRDWLQTRHIDLMLELLDPHGARAASGIRVLPSGHPQQLMDLYEDGGEGYDTERVFADLRELGHDFGTGADSTLLTVGNINADHWVALVIDFEAKMVHYGDAFGGRPNKLLKDAYSWWISQHHRDVFAWRDLPITTQTDSNSCGVLATNALEHYLDPKVRLLEMKDVRDARLRALSNIVDRH</sequence>
<protein>
    <recommendedName>
        <fullName evidence="4">Ubiquitin-like protease family profile domain-containing protein</fullName>
    </recommendedName>
</protein>
<dbReference type="PROSITE" id="PS50600">
    <property type="entry name" value="ULP_PROTEASE"/>
    <property type="match status" value="1"/>
</dbReference>
<accession>A0AAD6VE81</accession>
<organism evidence="5 6">
    <name type="scientific">Mycena pura</name>
    <dbReference type="NCBI Taxonomy" id="153505"/>
    <lineage>
        <taxon>Eukaryota</taxon>
        <taxon>Fungi</taxon>
        <taxon>Dikarya</taxon>
        <taxon>Basidiomycota</taxon>
        <taxon>Agaricomycotina</taxon>
        <taxon>Agaricomycetes</taxon>
        <taxon>Agaricomycetidae</taxon>
        <taxon>Agaricales</taxon>
        <taxon>Marasmiineae</taxon>
        <taxon>Mycenaceae</taxon>
        <taxon>Mycena</taxon>
    </lineage>
</organism>
<feature type="non-terminal residue" evidence="5">
    <location>
        <position position="1"/>
    </location>
</feature>
<dbReference type="InterPro" id="IPR038765">
    <property type="entry name" value="Papain-like_cys_pep_sf"/>
</dbReference>
<comment type="caution">
    <text evidence="5">The sequence shown here is derived from an EMBL/GenBank/DDBJ whole genome shotgun (WGS) entry which is preliminary data.</text>
</comment>
<feature type="domain" description="Ubiquitin-like protease family profile" evidence="4">
    <location>
        <begin position="55"/>
        <end position="220"/>
    </location>
</feature>
<dbReference type="SUPFAM" id="SSF54001">
    <property type="entry name" value="Cysteine proteinases"/>
    <property type="match status" value="1"/>
</dbReference>
<evidence type="ECO:0000313" key="6">
    <source>
        <dbReference type="Proteomes" id="UP001219525"/>
    </source>
</evidence>
<dbReference type="InterPro" id="IPR003653">
    <property type="entry name" value="Peptidase_C48_C"/>
</dbReference>
<dbReference type="EMBL" id="JARJCW010000037">
    <property type="protein sequence ID" value="KAJ7207218.1"/>
    <property type="molecule type" value="Genomic_DNA"/>
</dbReference>
<evidence type="ECO:0000256" key="1">
    <source>
        <dbReference type="ARBA" id="ARBA00005234"/>
    </source>
</evidence>
<keyword evidence="6" id="KW-1185">Reference proteome</keyword>
<comment type="similarity">
    <text evidence="1">Belongs to the peptidase C48 family.</text>
</comment>
<evidence type="ECO:0000256" key="2">
    <source>
        <dbReference type="ARBA" id="ARBA00022670"/>
    </source>
</evidence>
<dbReference type="GO" id="GO:0008234">
    <property type="term" value="F:cysteine-type peptidase activity"/>
    <property type="evidence" value="ECO:0007669"/>
    <property type="project" value="InterPro"/>
</dbReference>
<dbReference type="AlphaFoldDB" id="A0AAD6VE81"/>
<name>A0AAD6VE81_9AGAR</name>
<dbReference type="Gene3D" id="3.40.395.10">
    <property type="entry name" value="Adenoviral Proteinase, Chain A"/>
    <property type="match status" value="1"/>
</dbReference>
<keyword evidence="2" id="KW-0645">Protease</keyword>
<evidence type="ECO:0000256" key="3">
    <source>
        <dbReference type="ARBA" id="ARBA00022801"/>
    </source>
</evidence>